<protein>
    <submittedName>
        <fullName evidence="3">82 kDa gametocyte related protein</fullName>
    </submittedName>
</protein>
<sequence>MTRAAALAGFIALAAGQGLALPMETTPHMEWEEAAAEAQRAAAASVDEAISGMTTQGMSIPMSRMMSTTETTPQQGAVQEAVLDAIMKEVQTIIKNTLTVPGWDTMESATDTVKQIVEKVRERLTTSMNETETGRATMNTATALRGVTNDFLKEIMVQEAVIETLWAVLRDSQNRPWITNEQQAMHVAATQAVHGFLSRMQERLRSTGFTEEEITKMLPQSKTCAKEGPTGMFDTCPERNLGRKGSGGYGYGYAYPAYVGTAYPAYYSRAYPAYYGYSHPYAYDWGYPLHGAVWGPSYAYGWRSPYYARSYGWLRRLGENTTPESSMPPMGPPMTPEMGAPMTPEEAGISPMNTKPEMSPMSTAEAMTGRSLYHNWGHGYGYGYWGPHYHGWYGSSYPYYGHRYSPWAWGSPYFWRRLEVPDLSPAKTYSSTGPSPKITENTQSNGSTGTTTFRRVGETRMPQGQNTYYMQTSGTPVYTETTGMDTTPTGWETTYN</sequence>
<proteinExistence type="predicted"/>
<comment type="caution">
    <text evidence="3">The sequence shown here is derived from an EMBL/GenBank/DDBJ whole genome shotgun (WGS) entry which is preliminary data.</text>
</comment>
<dbReference type="VEuPathDB" id="ToxoDB:LOC34620085"/>
<feature type="compositionally biased region" description="Low complexity" evidence="1">
    <location>
        <begin position="439"/>
        <end position="452"/>
    </location>
</feature>
<dbReference type="Proteomes" id="UP000095192">
    <property type="component" value="Unassembled WGS sequence"/>
</dbReference>
<dbReference type="InParanoid" id="A0A1D3D9J6"/>
<evidence type="ECO:0000256" key="1">
    <source>
        <dbReference type="SAM" id="MobiDB-lite"/>
    </source>
</evidence>
<dbReference type="EMBL" id="JROU02000189">
    <property type="protein sequence ID" value="OEH80108.1"/>
    <property type="molecule type" value="Genomic_DNA"/>
</dbReference>
<reference evidence="3 4" key="1">
    <citation type="journal article" date="2016" name="BMC Genomics">
        <title>Comparative genomics reveals Cyclospora cayetanensis possesses coccidia-like metabolism and invasion components but unique surface antigens.</title>
        <authorList>
            <person name="Liu S."/>
            <person name="Wang L."/>
            <person name="Zheng H."/>
            <person name="Xu Z."/>
            <person name="Roellig D.M."/>
            <person name="Li N."/>
            <person name="Frace M.A."/>
            <person name="Tang K."/>
            <person name="Arrowood M.J."/>
            <person name="Moss D.M."/>
            <person name="Zhang L."/>
            <person name="Feng Y."/>
            <person name="Xiao L."/>
        </authorList>
    </citation>
    <scope>NUCLEOTIDE SEQUENCE [LARGE SCALE GENOMIC DNA]</scope>
    <source>
        <strain evidence="3 4">CHN_HEN01</strain>
    </source>
</reference>
<evidence type="ECO:0000313" key="4">
    <source>
        <dbReference type="Proteomes" id="UP000095192"/>
    </source>
</evidence>
<gene>
    <name evidence="3" type="ORF">cyc_03382</name>
</gene>
<accession>A0A1D3D9J6</accession>
<feature type="region of interest" description="Disordered" evidence="1">
    <location>
        <begin position="427"/>
        <end position="459"/>
    </location>
</feature>
<keyword evidence="2" id="KW-0732">Signal</keyword>
<name>A0A1D3D9J6_9EIME</name>
<feature type="signal peptide" evidence="2">
    <location>
        <begin position="1"/>
        <end position="20"/>
    </location>
</feature>
<evidence type="ECO:0000256" key="2">
    <source>
        <dbReference type="SAM" id="SignalP"/>
    </source>
</evidence>
<dbReference type="AlphaFoldDB" id="A0A1D3D9J6"/>
<evidence type="ECO:0000313" key="3">
    <source>
        <dbReference type="EMBL" id="OEH80108.1"/>
    </source>
</evidence>
<dbReference type="VEuPathDB" id="ToxoDB:cyc_03382"/>
<keyword evidence="4" id="KW-1185">Reference proteome</keyword>
<feature type="chain" id="PRO_5008914265" evidence="2">
    <location>
        <begin position="21"/>
        <end position="496"/>
    </location>
</feature>
<organism evidence="3 4">
    <name type="scientific">Cyclospora cayetanensis</name>
    <dbReference type="NCBI Taxonomy" id="88456"/>
    <lineage>
        <taxon>Eukaryota</taxon>
        <taxon>Sar</taxon>
        <taxon>Alveolata</taxon>
        <taxon>Apicomplexa</taxon>
        <taxon>Conoidasida</taxon>
        <taxon>Coccidia</taxon>
        <taxon>Eucoccidiorida</taxon>
        <taxon>Eimeriorina</taxon>
        <taxon>Eimeriidae</taxon>
        <taxon>Cyclospora</taxon>
    </lineage>
</organism>